<evidence type="ECO:0000313" key="3">
    <source>
        <dbReference type="Proteomes" id="UP000015105"/>
    </source>
</evidence>
<reference evidence="3" key="1">
    <citation type="journal article" date="2014" name="Science">
        <title>Ancient hybridizations among the ancestral genomes of bread wheat.</title>
        <authorList>
            <consortium name="International Wheat Genome Sequencing Consortium,"/>
            <person name="Marcussen T."/>
            <person name="Sandve S.R."/>
            <person name="Heier L."/>
            <person name="Spannagl M."/>
            <person name="Pfeifer M."/>
            <person name="Jakobsen K.S."/>
            <person name="Wulff B.B."/>
            <person name="Steuernagel B."/>
            <person name="Mayer K.F."/>
            <person name="Olsen O.A."/>
        </authorList>
    </citation>
    <scope>NUCLEOTIDE SEQUENCE [LARGE SCALE GENOMIC DNA]</scope>
    <source>
        <strain evidence="3">cv. AL8/78</strain>
    </source>
</reference>
<evidence type="ECO:0000256" key="1">
    <source>
        <dbReference type="SAM" id="MobiDB-lite"/>
    </source>
</evidence>
<keyword evidence="3" id="KW-1185">Reference proteome</keyword>
<feature type="region of interest" description="Disordered" evidence="1">
    <location>
        <begin position="1"/>
        <end position="42"/>
    </location>
</feature>
<dbReference type="STRING" id="200361.A0A453JJ06"/>
<protein>
    <submittedName>
        <fullName evidence="2">Uncharacterized protein</fullName>
    </submittedName>
</protein>
<dbReference type="Proteomes" id="UP000015105">
    <property type="component" value="Chromosome 5D"/>
</dbReference>
<accession>A0A453JJ06</accession>
<dbReference type="Gramene" id="AET5Gv20074700.3">
    <property type="protein sequence ID" value="AET5Gv20074700.3"/>
    <property type="gene ID" value="AET5Gv20074700"/>
</dbReference>
<evidence type="ECO:0000313" key="2">
    <source>
        <dbReference type="EnsemblPlants" id="AET5Gv20074700.3"/>
    </source>
</evidence>
<proteinExistence type="predicted"/>
<feature type="compositionally biased region" description="Low complexity" evidence="1">
    <location>
        <begin position="7"/>
        <end position="42"/>
    </location>
</feature>
<dbReference type="EnsemblPlants" id="AET5Gv20074700.3">
    <property type="protein sequence ID" value="AET5Gv20074700.3"/>
    <property type="gene ID" value="AET5Gv20074700"/>
</dbReference>
<reference evidence="2" key="4">
    <citation type="submission" date="2019-03" db="UniProtKB">
        <authorList>
            <consortium name="EnsemblPlants"/>
        </authorList>
    </citation>
    <scope>IDENTIFICATION</scope>
</reference>
<name>A0A453JJ06_AEGTS</name>
<organism evidence="2 3">
    <name type="scientific">Aegilops tauschii subsp. strangulata</name>
    <name type="common">Goatgrass</name>
    <dbReference type="NCBI Taxonomy" id="200361"/>
    <lineage>
        <taxon>Eukaryota</taxon>
        <taxon>Viridiplantae</taxon>
        <taxon>Streptophyta</taxon>
        <taxon>Embryophyta</taxon>
        <taxon>Tracheophyta</taxon>
        <taxon>Spermatophyta</taxon>
        <taxon>Magnoliopsida</taxon>
        <taxon>Liliopsida</taxon>
        <taxon>Poales</taxon>
        <taxon>Poaceae</taxon>
        <taxon>BOP clade</taxon>
        <taxon>Pooideae</taxon>
        <taxon>Triticodae</taxon>
        <taxon>Triticeae</taxon>
        <taxon>Triticinae</taxon>
        <taxon>Aegilops</taxon>
    </lineage>
</organism>
<sequence length="101" mass="10900">GFHLIFSHSSSLPQRSARSSSPPRLSWRPRSSAGRSSSAAPYPILPRALSSSGLLSATTQNTAATTGVDLSCDESRRRLVNSLVYRSKQRGFLELDLVLGI</sequence>
<reference evidence="3" key="2">
    <citation type="journal article" date="2017" name="Nat. Plants">
        <title>The Aegilops tauschii genome reveals multiple impacts of transposons.</title>
        <authorList>
            <person name="Zhao G."/>
            <person name="Zou C."/>
            <person name="Li K."/>
            <person name="Wang K."/>
            <person name="Li T."/>
            <person name="Gao L."/>
            <person name="Zhang X."/>
            <person name="Wang H."/>
            <person name="Yang Z."/>
            <person name="Liu X."/>
            <person name="Jiang W."/>
            <person name="Mao L."/>
            <person name="Kong X."/>
            <person name="Jiao Y."/>
            <person name="Jia J."/>
        </authorList>
    </citation>
    <scope>NUCLEOTIDE SEQUENCE [LARGE SCALE GENOMIC DNA]</scope>
    <source>
        <strain evidence="3">cv. AL8/78</strain>
    </source>
</reference>
<dbReference type="AlphaFoldDB" id="A0A453JJ06"/>
<reference evidence="2" key="5">
    <citation type="journal article" date="2021" name="G3 (Bethesda)">
        <title>Aegilops tauschii genome assembly Aet v5.0 features greater sequence contiguity and improved annotation.</title>
        <authorList>
            <person name="Wang L."/>
            <person name="Zhu T."/>
            <person name="Rodriguez J.C."/>
            <person name="Deal K.R."/>
            <person name="Dubcovsky J."/>
            <person name="McGuire P.E."/>
            <person name="Lux T."/>
            <person name="Spannagl M."/>
            <person name="Mayer K.F.X."/>
            <person name="Baldrich P."/>
            <person name="Meyers B.C."/>
            <person name="Huo N."/>
            <person name="Gu Y.Q."/>
            <person name="Zhou H."/>
            <person name="Devos K.M."/>
            <person name="Bennetzen J.L."/>
            <person name="Unver T."/>
            <person name="Budak H."/>
            <person name="Gulick P.J."/>
            <person name="Galiba G."/>
            <person name="Kalapos B."/>
            <person name="Nelson D.R."/>
            <person name="Li P."/>
            <person name="You F.M."/>
            <person name="Luo M.C."/>
            <person name="Dvorak J."/>
        </authorList>
    </citation>
    <scope>NUCLEOTIDE SEQUENCE [LARGE SCALE GENOMIC DNA]</scope>
    <source>
        <strain evidence="2">cv. AL8/78</strain>
    </source>
</reference>
<reference evidence="2" key="3">
    <citation type="journal article" date="2017" name="Nature">
        <title>Genome sequence of the progenitor of the wheat D genome Aegilops tauschii.</title>
        <authorList>
            <person name="Luo M.C."/>
            <person name="Gu Y.Q."/>
            <person name="Puiu D."/>
            <person name="Wang H."/>
            <person name="Twardziok S.O."/>
            <person name="Deal K.R."/>
            <person name="Huo N."/>
            <person name="Zhu T."/>
            <person name="Wang L."/>
            <person name="Wang Y."/>
            <person name="McGuire P.E."/>
            <person name="Liu S."/>
            <person name="Long H."/>
            <person name="Ramasamy R.K."/>
            <person name="Rodriguez J.C."/>
            <person name="Van S.L."/>
            <person name="Yuan L."/>
            <person name="Wang Z."/>
            <person name="Xia Z."/>
            <person name="Xiao L."/>
            <person name="Anderson O.D."/>
            <person name="Ouyang S."/>
            <person name="Liang Y."/>
            <person name="Zimin A.V."/>
            <person name="Pertea G."/>
            <person name="Qi P."/>
            <person name="Bennetzen J.L."/>
            <person name="Dai X."/>
            <person name="Dawson M.W."/>
            <person name="Muller H.G."/>
            <person name="Kugler K."/>
            <person name="Rivarola-Duarte L."/>
            <person name="Spannagl M."/>
            <person name="Mayer K.F.X."/>
            <person name="Lu F.H."/>
            <person name="Bevan M.W."/>
            <person name="Leroy P."/>
            <person name="Li P."/>
            <person name="You F.M."/>
            <person name="Sun Q."/>
            <person name="Liu Z."/>
            <person name="Lyons E."/>
            <person name="Wicker T."/>
            <person name="Salzberg S.L."/>
            <person name="Devos K.M."/>
            <person name="Dvorak J."/>
        </authorList>
    </citation>
    <scope>NUCLEOTIDE SEQUENCE [LARGE SCALE GENOMIC DNA]</scope>
    <source>
        <strain evidence="2">cv. AL8/78</strain>
    </source>
</reference>